<dbReference type="OrthoDB" id="8450256at2"/>
<organism evidence="1 2">
    <name type="scientific">Chryseobacterium oncorhynchi</name>
    <dbReference type="NCBI Taxonomy" id="741074"/>
    <lineage>
        <taxon>Bacteria</taxon>
        <taxon>Pseudomonadati</taxon>
        <taxon>Bacteroidota</taxon>
        <taxon>Flavobacteriia</taxon>
        <taxon>Flavobacteriales</taxon>
        <taxon>Weeksellaceae</taxon>
        <taxon>Chryseobacterium group</taxon>
        <taxon>Chryseobacterium</taxon>
    </lineage>
</organism>
<comment type="caution">
    <text evidence="1">The sequence shown here is derived from an EMBL/GenBank/DDBJ whole genome shotgun (WGS) entry which is preliminary data.</text>
</comment>
<reference evidence="1" key="1">
    <citation type="submission" date="2018-04" db="EMBL/GenBank/DDBJ databases">
        <title>Draft Genome Sequences of Chryseobacterium lactis NCTC11390T isolated from milk, Chryseobacterium oncorhynchi 701B-08T from rainbow trout, and Chryseobacterium viscerum 687B-08T from diseased fish.</title>
        <authorList>
            <person name="Jeong J.-J."/>
            <person name="Lee Y.J."/>
            <person name="Pathiraja D."/>
            <person name="Park B."/>
            <person name="Choi I.-G."/>
            <person name="Kim K.D."/>
        </authorList>
    </citation>
    <scope>NUCLEOTIDE SEQUENCE [LARGE SCALE GENOMIC DNA]</scope>
    <source>
        <strain evidence="1">701B-08</strain>
    </source>
</reference>
<dbReference type="Proteomes" id="UP000236182">
    <property type="component" value="Unassembled WGS sequence"/>
</dbReference>
<dbReference type="RefSeq" id="WP_109617477.1">
    <property type="nucleotide sequence ID" value="NZ_PPEI02000001.1"/>
</dbReference>
<accession>A0A316X075</accession>
<proteinExistence type="predicted"/>
<evidence type="ECO:0000313" key="2">
    <source>
        <dbReference type="Proteomes" id="UP000236182"/>
    </source>
</evidence>
<gene>
    <name evidence="1" type="ORF">C1638_001265</name>
</gene>
<sequence>MGDQFNFGEKSTFSGNQFGGQNNTQTNYFNSYSTDSDVLKAEQIIKEFQELKIENVEWKNIFMDGMKDLMELKQAESENKVKEAKTTLRKWHDTVFDLGKRLNDWKNITFLGVEFADKTPKLLELMHHIAKVVF</sequence>
<dbReference type="EMBL" id="PPEI02000001">
    <property type="protein sequence ID" value="PWN67262.1"/>
    <property type="molecule type" value="Genomic_DNA"/>
</dbReference>
<evidence type="ECO:0000313" key="1">
    <source>
        <dbReference type="EMBL" id="PWN67262.1"/>
    </source>
</evidence>
<protein>
    <submittedName>
        <fullName evidence="1">Uncharacterized protein</fullName>
    </submittedName>
</protein>
<keyword evidence="2" id="KW-1185">Reference proteome</keyword>
<name>A0A316X075_9FLAO</name>
<dbReference type="AlphaFoldDB" id="A0A316X075"/>